<name>A0ACB8YVA9_CICIN</name>
<gene>
    <name evidence="1" type="ORF">L2E82_47331</name>
</gene>
<accession>A0ACB8YVA9</accession>
<dbReference type="Proteomes" id="UP001055811">
    <property type="component" value="Linkage Group LG09"/>
</dbReference>
<sequence>MGGGSSGKDPGKRKEKKKGKKNTLTVGEDEDELILSSAEIRSCLNKISKGVEDVEEGNRYVWLRIEGLTVEARNPNYFIEIGRLWGEVVVTDPCPENAQDWSYGKVCVMTKELDSINETVIVSLGNKELKVRVKEVEDMVFQPCRSNDDRKREVGQEEEFESEEEERLSEAEVDSSENFSDDEDEGSIGDSFVKDSSPEIDSNFQMMMSGGRLEGVITHDEVRETTSLDIGNLGKKHGDIEEKNKKDLNGKDENGSPKESNKETNKQEEAQVGQDKDVSPEGGNKMDSEKRLDADFHATGEIDPERETNHEKPVKVDEKQGERVRLHVFE</sequence>
<organism evidence="1 2">
    <name type="scientific">Cichorium intybus</name>
    <name type="common">Chicory</name>
    <dbReference type="NCBI Taxonomy" id="13427"/>
    <lineage>
        <taxon>Eukaryota</taxon>
        <taxon>Viridiplantae</taxon>
        <taxon>Streptophyta</taxon>
        <taxon>Embryophyta</taxon>
        <taxon>Tracheophyta</taxon>
        <taxon>Spermatophyta</taxon>
        <taxon>Magnoliopsida</taxon>
        <taxon>eudicotyledons</taxon>
        <taxon>Gunneridae</taxon>
        <taxon>Pentapetalae</taxon>
        <taxon>asterids</taxon>
        <taxon>campanulids</taxon>
        <taxon>Asterales</taxon>
        <taxon>Asteraceae</taxon>
        <taxon>Cichorioideae</taxon>
        <taxon>Cichorieae</taxon>
        <taxon>Cichoriinae</taxon>
        <taxon>Cichorium</taxon>
    </lineage>
</organism>
<dbReference type="EMBL" id="CM042017">
    <property type="protein sequence ID" value="KAI3689376.1"/>
    <property type="molecule type" value="Genomic_DNA"/>
</dbReference>
<protein>
    <submittedName>
        <fullName evidence="1">Uncharacterized protein</fullName>
    </submittedName>
</protein>
<comment type="caution">
    <text evidence="1">The sequence shown here is derived from an EMBL/GenBank/DDBJ whole genome shotgun (WGS) entry which is preliminary data.</text>
</comment>
<proteinExistence type="predicted"/>
<evidence type="ECO:0000313" key="1">
    <source>
        <dbReference type="EMBL" id="KAI3689376.1"/>
    </source>
</evidence>
<evidence type="ECO:0000313" key="2">
    <source>
        <dbReference type="Proteomes" id="UP001055811"/>
    </source>
</evidence>
<reference evidence="1 2" key="2">
    <citation type="journal article" date="2022" name="Mol. Ecol. Resour.">
        <title>The genomes of chicory, endive, great burdock and yacon provide insights into Asteraceae paleo-polyploidization history and plant inulin production.</title>
        <authorList>
            <person name="Fan W."/>
            <person name="Wang S."/>
            <person name="Wang H."/>
            <person name="Wang A."/>
            <person name="Jiang F."/>
            <person name="Liu H."/>
            <person name="Zhao H."/>
            <person name="Xu D."/>
            <person name="Zhang Y."/>
        </authorList>
    </citation>
    <scope>NUCLEOTIDE SEQUENCE [LARGE SCALE GENOMIC DNA]</scope>
    <source>
        <strain evidence="2">cv. Punajuju</strain>
        <tissue evidence="1">Leaves</tissue>
    </source>
</reference>
<keyword evidence="2" id="KW-1185">Reference proteome</keyword>
<reference evidence="2" key="1">
    <citation type="journal article" date="2022" name="Mol. Ecol. Resour.">
        <title>The genomes of chicory, endive, great burdock and yacon provide insights into Asteraceae palaeo-polyploidization history and plant inulin production.</title>
        <authorList>
            <person name="Fan W."/>
            <person name="Wang S."/>
            <person name="Wang H."/>
            <person name="Wang A."/>
            <person name="Jiang F."/>
            <person name="Liu H."/>
            <person name="Zhao H."/>
            <person name="Xu D."/>
            <person name="Zhang Y."/>
        </authorList>
    </citation>
    <scope>NUCLEOTIDE SEQUENCE [LARGE SCALE GENOMIC DNA]</scope>
    <source>
        <strain evidence="2">cv. Punajuju</strain>
    </source>
</reference>